<dbReference type="Gene3D" id="2.60.40.1120">
    <property type="entry name" value="Carboxypeptidase-like, regulatory domain"/>
    <property type="match status" value="1"/>
</dbReference>
<dbReference type="STRING" id="1073327.SAMN04488108_3531"/>
<dbReference type="InterPro" id="IPR008969">
    <property type="entry name" value="CarboxyPept-like_regulatory"/>
</dbReference>
<dbReference type="Pfam" id="PF13715">
    <property type="entry name" value="CarbopepD_reg_2"/>
    <property type="match status" value="1"/>
</dbReference>
<evidence type="ECO:0000313" key="2">
    <source>
        <dbReference type="Proteomes" id="UP000184609"/>
    </source>
</evidence>
<dbReference type="EMBL" id="FRXN01000005">
    <property type="protein sequence ID" value="SHO64557.1"/>
    <property type="molecule type" value="Genomic_DNA"/>
</dbReference>
<gene>
    <name evidence="1" type="ORF">SAMN04488108_3531</name>
</gene>
<dbReference type="OrthoDB" id="5505971at2"/>
<evidence type="ECO:0000313" key="1">
    <source>
        <dbReference type="EMBL" id="SHO64557.1"/>
    </source>
</evidence>
<accession>A0A1M7ZI52</accession>
<dbReference type="Proteomes" id="UP000184609">
    <property type="component" value="Unassembled WGS sequence"/>
</dbReference>
<keyword evidence="2" id="KW-1185">Reference proteome</keyword>
<dbReference type="AlphaFoldDB" id="A0A1M7ZI52"/>
<organism evidence="1 2">
    <name type="scientific">Algoriphagus zhangzhouensis</name>
    <dbReference type="NCBI Taxonomy" id="1073327"/>
    <lineage>
        <taxon>Bacteria</taxon>
        <taxon>Pseudomonadati</taxon>
        <taxon>Bacteroidota</taxon>
        <taxon>Cytophagia</taxon>
        <taxon>Cytophagales</taxon>
        <taxon>Cyclobacteriaceae</taxon>
        <taxon>Algoriphagus</taxon>
    </lineage>
</organism>
<dbReference type="SUPFAM" id="SSF49464">
    <property type="entry name" value="Carboxypeptidase regulatory domain-like"/>
    <property type="match status" value="1"/>
</dbReference>
<dbReference type="RefSeq" id="WP_073573122.1">
    <property type="nucleotide sequence ID" value="NZ_FRXN01000005.1"/>
</dbReference>
<reference evidence="2" key="1">
    <citation type="submission" date="2016-12" db="EMBL/GenBank/DDBJ databases">
        <authorList>
            <person name="Varghese N."/>
            <person name="Submissions S."/>
        </authorList>
    </citation>
    <scope>NUCLEOTIDE SEQUENCE [LARGE SCALE GENOMIC DNA]</scope>
    <source>
        <strain evidence="2">DSM 25035</strain>
    </source>
</reference>
<protein>
    <recommendedName>
        <fullName evidence="3">CarboxypepD_reg-like domain-containing protein</fullName>
    </recommendedName>
</protein>
<proteinExistence type="predicted"/>
<evidence type="ECO:0008006" key="3">
    <source>
        <dbReference type="Google" id="ProtNLM"/>
    </source>
</evidence>
<sequence length="556" mass="61824">MKGYFLSLCLICLCAFVKVYAQQIPLLEKRVSMNVANQRVANFLDDLSKEAGLVFSYSSSAIDVEQSFSGNFEQQSVREILEEVFQGSVQYKEKGIYVILTPAPISKKEVTVSGYVVDENTGERIRNATVYDPITLQSSVTDEYGFFEIQVKNHDQEDFKLIVNKASYSDTMLVSSNKNQFFQNIFLKLDPKKILTAVDSPEKWKFWKLNKDKEPAQNITNLSDTIHRDFQVSFVPFVGTNRKLSGNVINDYSLNILGGYSAGTEKAEIGGLFNMNRGDVGKFQGAGIFNFTGGDLKGFQVSGILNMNLGNAEAVQGSGLVNFNLGDVKGAQVSGLVNAAGGDLTGFQVSPIANYTHRKMEGLQASAIFNGAKEVKGTQIGLFNYADTVQGVSIGLISFVRKGYHKVELGADEMLPINFSFRTGTRAFYNILSVGIRPEETDSVTWAFGYGIGTSPRLGKKTFLNIELSSQQVNKGYVNALNLVSRAYLGFDYQISKNFGVYAGPTLNWRLYDNSYDYHPDLFTYTDPKIFSEHEFAANDWADQFWFGGRLGIRFF</sequence>
<name>A0A1M7ZI52_9BACT</name>